<proteinExistence type="predicted"/>
<dbReference type="Proteomes" id="UP000215196">
    <property type="component" value="Chromosome 1"/>
</dbReference>
<dbReference type="InterPro" id="IPR045497">
    <property type="entry name" value="DUF6438"/>
</dbReference>
<gene>
    <name evidence="3" type="ORF">SAMEA4412677_02550</name>
</gene>
<feature type="signal peptide" evidence="1">
    <location>
        <begin position="1"/>
        <end position="19"/>
    </location>
</feature>
<evidence type="ECO:0000313" key="4">
    <source>
        <dbReference type="Proteomes" id="UP000215196"/>
    </source>
</evidence>
<dbReference type="KEGG" id="ctak:4412677_02550"/>
<evidence type="ECO:0000313" key="3">
    <source>
        <dbReference type="EMBL" id="SNV50957.1"/>
    </source>
</evidence>
<dbReference type="Pfam" id="PF20033">
    <property type="entry name" value="DUF6438"/>
    <property type="match status" value="1"/>
</dbReference>
<evidence type="ECO:0000256" key="1">
    <source>
        <dbReference type="SAM" id="SignalP"/>
    </source>
</evidence>
<sequence>MKFFLALSLGLLFTSCTVAKNNYTKIQYEAGACFGFCPMFKLTINPDRTTVIEAEHFTFEEGRSKDDFSKEKEGNFTSTIRQEDYNTLIKMLNKINIKSLNAKYGNRNVTDLPTSYLTVTFKDGTVTKVEDYGKNGTDELAELWMFLENLRKTQTWTKVK</sequence>
<dbReference type="PROSITE" id="PS51257">
    <property type="entry name" value="PROKAR_LIPOPROTEIN"/>
    <property type="match status" value="1"/>
</dbReference>
<feature type="domain" description="DUF6438" evidence="2">
    <location>
        <begin position="25"/>
        <end position="150"/>
    </location>
</feature>
<evidence type="ECO:0000259" key="2">
    <source>
        <dbReference type="Pfam" id="PF20033"/>
    </source>
</evidence>
<protein>
    <recommendedName>
        <fullName evidence="2">DUF6438 domain-containing protein</fullName>
    </recommendedName>
</protein>
<reference evidence="3 4" key="1">
    <citation type="submission" date="2017-06" db="EMBL/GenBank/DDBJ databases">
        <authorList>
            <consortium name="Pathogen Informatics"/>
        </authorList>
    </citation>
    <scope>NUCLEOTIDE SEQUENCE [LARGE SCALE GENOMIC DNA]</scope>
    <source>
        <strain evidence="3 4">NCTC13490</strain>
    </source>
</reference>
<dbReference type="EMBL" id="LT906465">
    <property type="protein sequence ID" value="SNV50957.1"/>
    <property type="molecule type" value="Genomic_DNA"/>
</dbReference>
<keyword evidence="4" id="KW-1185">Reference proteome</keyword>
<accession>A0A239XWG0</accession>
<dbReference type="RefSeq" id="WP_095073770.1">
    <property type="nucleotide sequence ID" value="NZ_LT906465.1"/>
</dbReference>
<keyword evidence="1" id="KW-0732">Signal</keyword>
<feature type="chain" id="PRO_5013280737" description="DUF6438 domain-containing protein" evidence="1">
    <location>
        <begin position="20"/>
        <end position="160"/>
    </location>
</feature>
<name>A0A239XWG0_9FLAO</name>
<dbReference type="AlphaFoldDB" id="A0A239XWG0"/>
<organism evidence="3 4">
    <name type="scientific">Chryseobacterium taklimakanense</name>
    <dbReference type="NCBI Taxonomy" id="536441"/>
    <lineage>
        <taxon>Bacteria</taxon>
        <taxon>Pseudomonadati</taxon>
        <taxon>Bacteroidota</taxon>
        <taxon>Flavobacteriia</taxon>
        <taxon>Flavobacteriales</taxon>
        <taxon>Weeksellaceae</taxon>
        <taxon>Chryseobacterium group</taxon>
        <taxon>Chryseobacterium</taxon>
    </lineage>
</organism>